<proteinExistence type="predicted"/>
<accession>G4ZZG0</accession>
<dbReference type="InParanoid" id="G4ZZG0"/>
<dbReference type="EMBL" id="JH159158">
    <property type="protein sequence ID" value="EGZ10360.1"/>
    <property type="molecule type" value="Genomic_DNA"/>
</dbReference>
<reference evidence="2 3" key="1">
    <citation type="journal article" date="2006" name="Science">
        <title>Phytophthora genome sequences uncover evolutionary origins and mechanisms of pathogenesis.</title>
        <authorList>
            <person name="Tyler B.M."/>
            <person name="Tripathy S."/>
            <person name="Zhang X."/>
            <person name="Dehal P."/>
            <person name="Jiang R.H."/>
            <person name="Aerts A."/>
            <person name="Arredondo F.D."/>
            <person name="Baxter L."/>
            <person name="Bensasson D."/>
            <person name="Beynon J.L."/>
            <person name="Chapman J."/>
            <person name="Damasceno C.M."/>
            <person name="Dorrance A.E."/>
            <person name="Dou D."/>
            <person name="Dickerman A.W."/>
            <person name="Dubchak I.L."/>
            <person name="Garbelotto M."/>
            <person name="Gijzen M."/>
            <person name="Gordon S.G."/>
            <person name="Govers F."/>
            <person name="Grunwald N.J."/>
            <person name="Huang W."/>
            <person name="Ivors K.L."/>
            <person name="Jones R.W."/>
            <person name="Kamoun S."/>
            <person name="Krampis K."/>
            <person name="Lamour K.H."/>
            <person name="Lee M.K."/>
            <person name="McDonald W.H."/>
            <person name="Medina M."/>
            <person name="Meijer H.J."/>
            <person name="Nordberg E.K."/>
            <person name="Maclean D.J."/>
            <person name="Ospina-Giraldo M.D."/>
            <person name="Morris P.F."/>
            <person name="Phuntumart V."/>
            <person name="Putnam N.H."/>
            <person name="Rash S."/>
            <person name="Rose J.K."/>
            <person name="Sakihama Y."/>
            <person name="Salamov A.A."/>
            <person name="Savidor A."/>
            <person name="Scheuring C.F."/>
            <person name="Smith B.M."/>
            <person name="Sobral B.W."/>
            <person name="Terry A."/>
            <person name="Torto-Alalibo T.A."/>
            <person name="Win J."/>
            <person name="Xu Z."/>
            <person name="Zhang H."/>
            <person name="Grigoriev I.V."/>
            <person name="Rokhsar D.S."/>
            <person name="Boore J.L."/>
        </authorList>
    </citation>
    <scope>NUCLEOTIDE SEQUENCE [LARGE SCALE GENOMIC DNA]</scope>
    <source>
        <strain evidence="2 3">P6497</strain>
    </source>
</reference>
<organism evidence="2 3">
    <name type="scientific">Phytophthora sojae (strain P6497)</name>
    <name type="common">Soybean stem and root rot agent</name>
    <name type="synonym">Phytophthora megasperma f. sp. glycines</name>
    <dbReference type="NCBI Taxonomy" id="1094619"/>
    <lineage>
        <taxon>Eukaryota</taxon>
        <taxon>Sar</taxon>
        <taxon>Stramenopiles</taxon>
        <taxon>Oomycota</taxon>
        <taxon>Peronosporomycetes</taxon>
        <taxon>Peronosporales</taxon>
        <taxon>Peronosporaceae</taxon>
        <taxon>Phytophthora</taxon>
    </lineage>
</organism>
<dbReference type="KEGG" id="psoj:PHYSODRAFT_260765"/>
<evidence type="ECO:0000313" key="2">
    <source>
        <dbReference type="EMBL" id="EGZ10360.1"/>
    </source>
</evidence>
<dbReference type="STRING" id="1094619.G4ZZG0"/>
<dbReference type="AlphaFoldDB" id="G4ZZG0"/>
<name>G4ZZG0_PHYSP</name>
<evidence type="ECO:0000313" key="3">
    <source>
        <dbReference type="Proteomes" id="UP000002640"/>
    </source>
</evidence>
<evidence type="ECO:0000256" key="1">
    <source>
        <dbReference type="SAM" id="MobiDB-lite"/>
    </source>
</evidence>
<dbReference type="SMR" id="G4ZZG0"/>
<protein>
    <submittedName>
        <fullName evidence="2">Uncharacterized protein</fullName>
    </submittedName>
</protein>
<dbReference type="RefSeq" id="XP_009533105.1">
    <property type="nucleotide sequence ID" value="XM_009534810.1"/>
</dbReference>
<dbReference type="OMA" id="PRHTQDI"/>
<dbReference type="GeneID" id="20639219"/>
<dbReference type="Proteomes" id="UP000002640">
    <property type="component" value="Unassembled WGS sequence"/>
</dbReference>
<keyword evidence="3" id="KW-1185">Reference proteome</keyword>
<feature type="region of interest" description="Disordered" evidence="1">
    <location>
        <begin position="1"/>
        <end position="21"/>
    </location>
</feature>
<sequence length="153" mass="17727">MKRQQESSEDQEKPKRRRGSATHLHAKWFAWYAQAPRMWEAPISKHPKSDAKLLVAFMKLFLAEDFTLDTTSADYRDRVLELGQRAEETIYVFLAERNITSRGSSAVLKHLWVLHRSGDLNAKIERHQRLLQTAAVRDPAPGYSQDVLEVVRQ</sequence>
<gene>
    <name evidence="2" type="ORF">PHYSODRAFT_260765</name>
</gene>
<feature type="compositionally biased region" description="Basic and acidic residues" evidence="1">
    <location>
        <begin position="1"/>
        <end position="13"/>
    </location>
</feature>